<dbReference type="InterPro" id="IPR017945">
    <property type="entry name" value="DHBP_synth_RibB-like_a/b_dom"/>
</dbReference>
<keyword evidence="10" id="KW-0067">ATP-binding</keyword>
<dbReference type="EC" id="2.7.7.87" evidence="3"/>
<dbReference type="GO" id="GO:0002949">
    <property type="term" value="P:tRNA threonylcarbamoyladenosine modification"/>
    <property type="evidence" value="ECO:0007669"/>
    <property type="project" value="UniProtKB-ARBA"/>
</dbReference>
<dbReference type="GO" id="GO:0061710">
    <property type="term" value="F:L-threonylcarbamoyladenylate synthase"/>
    <property type="evidence" value="ECO:0007669"/>
    <property type="project" value="UniProtKB-EC"/>
</dbReference>
<feature type="domain" description="YrdC-like" evidence="14">
    <location>
        <begin position="123"/>
        <end position="312"/>
    </location>
</feature>
<protein>
    <recommendedName>
        <fullName evidence="4">Threonylcarbamoyl-AMP synthase</fullName>
        <ecNumber evidence="3">2.7.7.87</ecNumber>
    </recommendedName>
    <alternativeName>
        <fullName evidence="11">L-threonylcarbamoyladenylate synthase</fullName>
    </alternativeName>
</protein>
<evidence type="ECO:0000256" key="3">
    <source>
        <dbReference type="ARBA" id="ARBA00012584"/>
    </source>
</evidence>
<dbReference type="NCBIfam" id="TIGR00057">
    <property type="entry name" value="L-threonylcarbamoyladenylate synthase"/>
    <property type="match status" value="1"/>
</dbReference>
<evidence type="ECO:0000256" key="2">
    <source>
        <dbReference type="ARBA" id="ARBA00007663"/>
    </source>
</evidence>
<reference evidence="15 16" key="1">
    <citation type="submission" date="2016-07" db="EMBL/GenBank/DDBJ databases">
        <title>Pervasive Adenine N6-methylation of Active Genes in Fungi.</title>
        <authorList>
            <consortium name="DOE Joint Genome Institute"/>
            <person name="Mondo S.J."/>
            <person name="Dannebaum R.O."/>
            <person name="Kuo R.C."/>
            <person name="Labutti K."/>
            <person name="Haridas S."/>
            <person name="Kuo A."/>
            <person name="Salamov A."/>
            <person name="Ahrendt S.R."/>
            <person name="Lipzen A."/>
            <person name="Sullivan W."/>
            <person name="Andreopoulos W.B."/>
            <person name="Clum A."/>
            <person name="Lindquist E."/>
            <person name="Daum C."/>
            <person name="Ramamoorthy G.K."/>
            <person name="Gryganskyi A."/>
            <person name="Culley D."/>
            <person name="Magnuson J.K."/>
            <person name="James T.Y."/>
            <person name="O'Malley M.A."/>
            <person name="Stajich J.E."/>
            <person name="Spatafora J.W."/>
            <person name="Visel A."/>
            <person name="Grigoriev I.V."/>
        </authorList>
    </citation>
    <scope>NUCLEOTIDE SEQUENCE [LARGE SCALE GENOMIC DNA]</scope>
    <source>
        <strain evidence="15 16">PL171</strain>
    </source>
</reference>
<name>A0A1Y2H3T5_9FUNG</name>
<keyword evidence="7" id="KW-0819">tRNA processing</keyword>
<evidence type="ECO:0000256" key="5">
    <source>
        <dbReference type="ARBA" id="ARBA00022490"/>
    </source>
</evidence>
<keyword evidence="8" id="KW-0548">Nucleotidyltransferase</keyword>
<dbReference type="Proteomes" id="UP000193411">
    <property type="component" value="Unassembled WGS sequence"/>
</dbReference>
<dbReference type="Pfam" id="PF03481">
    <property type="entry name" value="Sua5_C"/>
    <property type="match status" value="1"/>
</dbReference>
<evidence type="ECO:0000256" key="4">
    <source>
        <dbReference type="ARBA" id="ARBA00015492"/>
    </source>
</evidence>
<dbReference type="OrthoDB" id="412787at2759"/>
<accession>A0A1Y2H3T5</accession>
<dbReference type="PANTHER" id="PTHR17490:SF16">
    <property type="entry name" value="THREONYLCARBAMOYL-AMP SYNTHASE"/>
    <property type="match status" value="1"/>
</dbReference>
<comment type="function">
    <text evidence="13">Required for the formation of a threonylcarbamoyl group on adenosine at position 37 (t(6)A37) in tRNAs that read codons beginning with adenine. Likely catalyzes the conversion of L-threonine, HCO(3)(-)/CO(2) and ATP to give threonylcarbamoyl-AMP (TC-AMP) as the acyladenylate intermediate, with the release of diphosphate. Required for normal translation, by ensuring translation fidelity at the level of codon recognition, appropriate translation initiation selection and maintenance of reading frame. Also involved in telomere replication. Binds to single-stranded telomeric (ssTG) DNA and positively regulates telomere length.</text>
</comment>
<dbReference type="Pfam" id="PF01300">
    <property type="entry name" value="Sua5_yciO_yrdC"/>
    <property type="match status" value="1"/>
</dbReference>
<proteinExistence type="inferred from homology"/>
<dbReference type="Gene3D" id="3.40.50.11030">
    <property type="entry name" value="Threonylcarbamoyl-AMP synthase, C-terminal domain"/>
    <property type="match status" value="1"/>
</dbReference>
<keyword evidence="16" id="KW-1185">Reference proteome</keyword>
<dbReference type="Gene3D" id="3.90.870.10">
    <property type="entry name" value="DHBP synthase"/>
    <property type="match status" value="1"/>
</dbReference>
<dbReference type="InterPro" id="IPR038385">
    <property type="entry name" value="Sua5/YwlC_C"/>
</dbReference>
<dbReference type="FunFam" id="3.90.870.10:FF:000008">
    <property type="entry name" value="Threonylcarbamoyl-AMP synthase"/>
    <property type="match status" value="1"/>
</dbReference>
<dbReference type="STRING" id="765915.A0A1Y2H3T5"/>
<dbReference type="InterPro" id="IPR050156">
    <property type="entry name" value="TC-AMP_synthase_SUA5"/>
</dbReference>
<evidence type="ECO:0000256" key="7">
    <source>
        <dbReference type="ARBA" id="ARBA00022694"/>
    </source>
</evidence>
<evidence type="ECO:0000256" key="9">
    <source>
        <dbReference type="ARBA" id="ARBA00022741"/>
    </source>
</evidence>
<comment type="catalytic activity">
    <reaction evidence="12">
        <text>L-threonine + hydrogencarbonate + ATP = L-threonylcarbamoyladenylate + diphosphate + H2O</text>
        <dbReference type="Rhea" id="RHEA:36407"/>
        <dbReference type="ChEBI" id="CHEBI:15377"/>
        <dbReference type="ChEBI" id="CHEBI:17544"/>
        <dbReference type="ChEBI" id="CHEBI:30616"/>
        <dbReference type="ChEBI" id="CHEBI:33019"/>
        <dbReference type="ChEBI" id="CHEBI:57926"/>
        <dbReference type="ChEBI" id="CHEBI:73682"/>
        <dbReference type="EC" id="2.7.7.87"/>
    </reaction>
</comment>
<evidence type="ECO:0000256" key="12">
    <source>
        <dbReference type="ARBA" id="ARBA00048366"/>
    </source>
</evidence>
<evidence type="ECO:0000256" key="11">
    <source>
        <dbReference type="ARBA" id="ARBA00029774"/>
    </source>
</evidence>
<dbReference type="SUPFAM" id="SSF55821">
    <property type="entry name" value="YrdC/RibB"/>
    <property type="match status" value="1"/>
</dbReference>
<comment type="subcellular location">
    <subcellularLocation>
        <location evidence="1">Cytoplasm</location>
    </subcellularLocation>
</comment>
<evidence type="ECO:0000256" key="1">
    <source>
        <dbReference type="ARBA" id="ARBA00004496"/>
    </source>
</evidence>
<keyword evidence="9" id="KW-0547">Nucleotide-binding</keyword>
<sequence length="472" mass="50996">MIRRKYSTVQPAMHAVHSHCLSRLKSITHGPSALITPLTRSCSSRSPCLQTNRFHFRPLHRPDLPPHFRMPPQYATALLHADPTAIQFIPPLAQKSSLDPVPSQRTALEALEATPQVSDEETRDTLRKAAYALAHDEDVVAIPTETVYGLAGNALSASAVAKIFAAKQRPSDNPLIVHVSSLAMLRSLLPNQAIPDHYLPLIERFWPGPLTLLFPVAETTLPPTVTAGQPTVAVRMPAHPVARALIAIAGVPLAAPSANSSGKPSPTLAGHVMEDLNGRIPIVIDAGQCDFGMESTVVSLSPHPIILRPGGVTLEQLRKVPGLEAISAHSGSVDASATPMAPGMKYRHYSPSVPVHLLEQPTAELILETMKRLGAHPQGIDSSTPFKIGWFRACPLESLDHHPEIATMIELGSVVVFDGRRDPCRELFRGLRSLDNDKVNVIVVDGVPDRDLGRAFMNRAKKAASTVIPPRS</sequence>
<evidence type="ECO:0000313" key="15">
    <source>
        <dbReference type="EMBL" id="ORZ29230.1"/>
    </source>
</evidence>
<dbReference type="GO" id="GO:0005524">
    <property type="term" value="F:ATP binding"/>
    <property type="evidence" value="ECO:0007669"/>
    <property type="project" value="UniProtKB-KW"/>
</dbReference>
<dbReference type="GO" id="GO:0006450">
    <property type="term" value="P:regulation of translational fidelity"/>
    <property type="evidence" value="ECO:0007669"/>
    <property type="project" value="TreeGrafter"/>
</dbReference>
<comment type="similarity">
    <text evidence="2">Belongs to the SUA5 family.</text>
</comment>
<evidence type="ECO:0000256" key="6">
    <source>
        <dbReference type="ARBA" id="ARBA00022679"/>
    </source>
</evidence>
<evidence type="ECO:0000313" key="16">
    <source>
        <dbReference type="Proteomes" id="UP000193411"/>
    </source>
</evidence>
<evidence type="ECO:0000256" key="8">
    <source>
        <dbReference type="ARBA" id="ARBA00022695"/>
    </source>
</evidence>
<keyword evidence="5" id="KW-0963">Cytoplasm</keyword>
<dbReference type="PROSITE" id="PS51163">
    <property type="entry name" value="YRDC"/>
    <property type="match status" value="1"/>
</dbReference>
<dbReference type="InterPro" id="IPR006070">
    <property type="entry name" value="Sua5-like_dom"/>
</dbReference>
<evidence type="ECO:0000256" key="10">
    <source>
        <dbReference type="ARBA" id="ARBA00022840"/>
    </source>
</evidence>
<organism evidence="15 16">
    <name type="scientific">Catenaria anguillulae PL171</name>
    <dbReference type="NCBI Taxonomy" id="765915"/>
    <lineage>
        <taxon>Eukaryota</taxon>
        <taxon>Fungi</taxon>
        <taxon>Fungi incertae sedis</taxon>
        <taxon>Blastocladiomycota</taxon>
        <taxon>Blastocladiomycetes</taxon>
        <taxon>Blastocladiales</taxon>
        <taxon>Catenariaceae</taxon>
        <taxon>Catenaria</taxon>
    </lineage>
</organism>
<dbReference type="GO" id="GO:0005737">
    <property type="term" value="C:cytoplasm"/>
    <property type="evidence" value="ECO:0007669"/>
    <property type="project" value="UniProtKB-SubCell"/>
</dbReference>
<dbReference type="GO" id="GO:0003725">
    <property type="term" value="F:double-stranded RNA binding"/>
    <property type="evidence" value="ECO:0007669"/>
    <property type="project" value="InterPro"/>
</dbReference>
<evidence type="ECO:0000256" key="13">
    <source>
        <dbReference type="ARBA" id="ARBA00056339"/>
    </source>
</evidence>
<comment type="caution">
    <text evidence="15">The sequence shown here is derived from an EMBL/GenBank/DDBJ whole genome shotgun (WGS) entry which is preliminary data.</text>
</comment>
<evidence type="ECO:0000259" key="14">
    <source>
        <dbReference type="PROSITE" id="PS51163"/>
    </source>
</evidence>
<dbReference type="AlphaFoldDB" id="A0A1Y2H3T5"/>
<gene>
    <name evidence="15" type="ORF">BCR44DRAFT_1409344</name>
</gene>
<keyword evidence="6" id="KW-0808">Transferase</keyword>
<dbReference type="GO" id="GO:0000049">
    <property type="term" value="F:tRNA binding"/>
    <property type="evidence" value="ECO:0007669"/>
    <property type="project" value="TreeGrafter"/>
</dbReference>
<dbReference type="PANTHER" id="PTHR17490">
    <property type="entry name" value="SUA5"/>
    <property type="match status" value="1"/>
</dbReference>
<dbReference type="EMBL" id="MCFL01000275">
    <property type="protein sequence ID" value="ORZ29230.1"/>
    <property type="molecule type" value="Genomic_DNA"/>
</dbReference>
<dbReference type="InterPro" id="IPR005145">
    <property type="entry name" value="Sua5_C"/>
</dbReference>